<gene>
    <name evidence="2" type="ORF">JF50_07595</name>
</gene>
<dbReference type="OrthoDB" id="7356072at2"/>
<keyword evidence="1" id="KW-0812">Transmembrane</keyword>
<dbReference type="InterPro" id="IPR009305">
    <property type="entry name" value="Mpo1-like"/>
</dbReference>
<evidence type="ECO:0000313" key="2">
    <source>
        <dbReference type="EMBL" id="KID58506.1"/>
    </source>
</evidence>
<keyword evidence="1" id="KW-0472">Membrane</keyword>
<organism evidence="2 3">
    <name type="scientific">Pseudoalteromonas luteoviolacea</name>
    <dbReference type="NCBI Taxonomy" id="43657"/>
    <lineage>
        <taxon>Bacteria</taxon>
        <taxon>Pseudomonadati</taxon>
        <taxon>Pseudomonadota</taxon>
        <taxon>Gammaproteobacteria</taxon>
        <taxon>Alteromonadales</taxon>
        <taxon>Pseudoalteromonadaceae</taxon>
        <taxon>Pseudoalteromonas</taxon>
    </lineage>
</organism>
<comment type="caution">
    <text evidence="2">The sequence shown here is derived from an EMBL/GenBank/DDBJ whole genome shotgun (WGS) entry which is preliminary data.</text>
</comment>
<dbReference type="PANTHER" id="PTHR34205:SF2">
    <property type="entry name" value="DUF962 DOMAIN-CONTAINING PROTEIN"/>
    <property type="match status" value="1"/>
</dbReference>
<sequence>MPKEFKTFQAFYAFYLKEHSNKRCRRMHFIGSSLVIILLVVVIVTQYWMLLMALPFLGYGFAWYGHFKYEGNKPATFRYPLYSFLADWVMFKDIITRKISI</sequence>
<proteinExistence type="predicted"/>
<dbReference type="AlphaFoldDB" id="A0A0C1QCY7"/>
<dbReference type="EMBL" id="JWIC01000004">
    <property type="protein sequence ID" value="KID58506.1"/>
    <property type="molecule type" value="Genomic_DNA"/>
</dbReference>
<evidence type="ECO:0000256" key="1">
    <source>
        <dbReference type="SAM" id="Phobius"/>
    </source>
</evidence>
<name>A0A0C1QCY7_9GAMM</name>
<dbReference type="RefSeq" id="WP_039608795.1">
    <property type="nucleotide sequence ID" value="NZ_JWIC01000004.1"/>
</dbReference>
<dbReference type="Proteomes" id="UP000031327">
    <property type="component" value="Unassembled WGS sequence"/>
</dbReference>
<dbReference type="Pfam" id="PF06127">
    <property type="entry name" value="Mpo1-like"/>
    <property type="match status" value="1"/>
</dbReference>
<feature type="transmembrane region" description="Helical" evidence="1">
    <location>
        <begin position="29"/>
        <end position="57"/>
    </location>
</feature>
<evidence type="ECO:0000313" key="3">
    <source>
        <dbReference type="Proteomes" id="UP000031327"/>
    </source>
</evidence>
<dbReference type="PANTHER" id="PTHR34205">
    <property type="entry name" value="TRANSMEMBRANE PROTEIN"/>
    <property type="match status" value="1"/>
</dbReference>
<protein>
    <submittedName>
        <fullName evidence="2">Membrane protein</fullName>
    </submittedName>
</protein>
<keyword evidence="1" id="KW-1133">Transmembrane helix</keyword>
<reference evidence="2 3" key="1">
    <citation type="submission" date="2014-12" db="EMBL/GenBank/DDBJ databases">
        <title>Draft Genome Sequence of Pseudoalteromonas luteoviolacea HI1.</title>
        <authorList>
            <person name="Asahina A.Y."/>
            <person name="Hadfield M.G."/>
        </authorList>
    </citation>
    <scope>NUCLEOTIDE SEQUENCE [LARGE SCALE GENOMIC DNA]</scope>
    <source>
        <strain evidence="2 3">HI1</strain>
    </source>
</reference>
<accession>A0A0C1QCY7</accession>